<evidence type="ECO:0000313" key="1">
    <source>
        <dbReference type="EMBL" id="KAJ8358034.1"/>
    </source>
</evidence>
<feature type="non-terminal residue" evidence="1">
    <location>
        <position position="73"/>
    </location>
</feature>
<dbReference type="EMBL" id="JAINUG010001226">
    <property type="protein sequence ID" value="KAJ8358034.1"/>
    <property type="molecule type" value="Genomic_DNA"/>
</dbReference>
<dbReference type="Proteomes" id="UP001221898">
    <property type="component" value="Unassembled WGS sequence"/>
</dbReference>
<organism evidence="1 2">
    <name type="scientific">Aldrovandia affinis</name>
    <dbReference type="NCBI Taxonomy" id="143900"/>
    <lineage>
        <taxon>Eukaryota</taxon>
        <taxon>Metazoa</taxon>
        <taxon>Chordata</taxon>
        <taxon>Craniata</taxon>
        <taxon>Vertebrata</taxon>
        <taxon>Euteleostomi</taxon>
        <taxon>Actinopterygii</taxon>
        <taxon>Neopterygii</taxon>
        <taxon>Teleostei</taxon>
        <taxon>Notacanthiformes</taxon>
        <taxon>Halosauridae</taxon>
        <taxon>Aldrovandia</taxon>
    </lineage>
</organism>
<keyword evidence="2" id="KW-1185">Reference proteome</keyword>
<protein>
    <submittedName>
        <fullName evidence="1">Uncharacterized protein</fullName>
    </submittedName>
</protein>
<accession>A0AAD7R1Z2</accession>
<name>A0AAD7R1Z2_9TELE</name>
<dbReference type="AlphaFoldDB" id="A0AAD7R1Z2"/>
<sequence length="73" mass="8071">NFFQASKYIPDICVIRAVQKIIWASGCGTVQLVFSSNEEISKIYEKTNVGNEPVAEDEHVCCEALEVMTLCSA</sequence>
<evidence type="ECO:0000313" key="2">
    <source>
        <dbReference type="Proteomes" id="UP001221898"/>
    </source>
</evidence>
<gene>
    <name evidence="1" type="ORF">AAFF_G00042680</name>
</gene>
<comment type="caution">
    <text evidence="1">The sequence shown here is derived from an EMBL/GenBank/DDBJ whole genome shotgun (WGS) entry which is preliminary data.</text>
</comment>
<proteinExistence type="predicted"/>
<reference evidence="1" key="1">
    <citation type="journal article" date="2023" name="Science">
        <title>Genome structures resolve the early diversification of teleost fishes.</title>
        <authorList>
            <person name="Parey E."/>
            <person name="Louis A."/>
            <person name="Montfort J."/>
            <person name="Bouchez O."/>
            <person name="Roques C."/>
            <person name="Iampietro C."/>
            <person name="Lluch J."/>
            <person name="Castinel A."/>
            <person name="Donnadieu C."/>
            <person name="Desvignes T."/>
            <person name="Floi Bucao C."/>
            <person name="Jouanno E."/>
            <person name="Wen M."/>
            <person name="Mejri S."/>
            <person name="Dirks R."/>
            <person name="Jansen H."/>
            <person name="Henkel C."/>
            <person name="Chen W.J."/>
            <person name="Zahm M."/>
            <person name="Cabau C."/>
            <person name="Klopp C."/>
            <person name="Thompson A.W."/>
            <person name="Robinson-Rechavi M."/>
            <person name="Braasch I."/>
            <person name="Lecointre G."/>
            <person name="Bobe J."/>
            <person name="Postlethwait J.H."/>
            <person name="Berthelot C."/>
            <person name="Roest Crollius H."/>
            <person name="Guiguen Y."/>
        </authorList>
    </citation>
    <scope>NUCLEOTIDE SEQUENCE</scope>
    <source>
        <strain evidence="1">NC1722</strain>
    </source>
</reference>